<evidence type="ECO:0000256" key="4">
    <source>
        <dbReference type="ARBA" id="ARBA00022741"/>
    </source>
</evidence>
<evidence type="ECO:0000256" key="8">
    <source>
        <dbReference type="SAM" id="MobiDB-lite"/>
    </source>
</evidence>
<dbReference type="Gene3D" id="3.30.200.20">
    <property type="entry name" value="Phosphorylase Kinase, domain 1"/>
    <property type="match status" value="1"/>
</dbReference>
<dbReference type="Pfam" id="PF13360">
    <property type="entry name" value="PQQ_2"/>
    <property type="match status" value="1"/>
</dbReference>
<dbReference type="Gene3D" id="1.10.510.10">
    <property type="entry name" value="Transferase(Phosphotransferase) domain 1"/>
    <property type="match status" value="1"/>
</dbReference>
<dbReference type="Pfam" id="PF00069">
    <property type="entry name" value="Pkinase"/>
    <property type="match status" value="1"/>
</dbReference>
<evidence type="ECO:0000256" key="5">
    <source>
        <dbReference type="ARBA" id="ARBA00022777"/>
    </source>
</evidence>
<dbReference type="PROSITE" id="PS00107">
    <property type="entry name" value="PROTEIN_KINASE_ATP"/>
    <property type="match status" value="1"/>
</dbReference>
<feature type="binding site" evidence="7">
    <location>
        <position position="43"/>
    </location>
    <ligand>
        <name>ATP</name>
        <dbReference type="ChEBI" id="CHEBI:30616"/>
    </ligand>
</feature>
<evidence type="ECO:0000313" key="10">
    <source>
        <dbReference type="EMBL" id="MDQ0688254.1"/>
    </source>
</evidence>
<proteinExistence type="inferred from homology"/>
<dbReference type="Proteomes" id="UP001243364">
    <property type="component" value="Unassembled WGS sequence"/>
</dbReference>
<dbReference type="InterPro" id="IPR002372">
    <property type="entry name" value="PQQ_rpt_dom"/>
</dbReference>
<dbReference type="EMBL" id="JAUSYA010000001">
    <property type="protein sequence ID" value="MDQ0688254.1"/>
    <property type="molecule type" value="Genomic_DNA"/>
</dbReference>
<comment type="similarity">
    <text evidence="1">Belongs to the protein kinase superfamily. NEK Ser/Thr protein kinase family. NIMA subfamily.</text>
</comment>
<dbReference type="SMART" id="SM00220">
    <property type="entry name" value="S_TKc"/>
    <property type="match status" value="1"/>
</dbReference>
<dbReference type="PROSITE" id="PS00108">
    <property type="entry name" value="PROTEIN_KINASE_ST"/>
    <property type="match status" value="1"/>
</dbReference>
<accession>A0ABU0QC69</accession>
<dbReference type="InterPro" id="IPR050660">
    <property type="entry name" value="NEK_Ser/Thr_kinase"/>
</dbReference>
<feature type="region of interest" description="Disordered" evidence="8">
    <location>
        <begin position="451"/>
        <end position="511"/>
    </location>
</feature>
<keyword evidence="3" id="KW-0808">Transferase</keyword>
<dbReference type="PROSITE" id="PS50011">
    <property type="entry name" value="PROTEIN_KINASE_DOM"/>
    <property type="match status" value="1"/>
</dbReference>
<keyword evidence="5" id="KW-0418">Kinase</keyword>
<dbReference type="InterPro" id="IPR011047">
    <property type="entry name" value="Quinoprotein_ADH-like_sf"/>
</dbReference>
<sequence>MQPLRPEDPEQLGPYRLVARLGAGGMGRVYLARSSAGRVVAVKVIRPEMADDDNFRIRFRREVAAAAAVGGAYTAHVVDAAPDDETPWLATDHVPGPTLAEAVAAHGPLPVETVLALGAGVAEALMAVHAEGLVHRDLKPSNVLLAADGPRVIDFGIVRARDGYELTGSGTLFGSLDYMCPEQATGDPMGPEGDVFCLGSVLAFAASGRSPFGGAVGAALLYQVAHGSPDLSQVPEPLDKIISLCHAKDPALRIHPDRLSAACAPGGAEQVLTQGWLPAPLAAMVAAHRAAVRDLDRLAAADVVPRPGAFAPPAPAPDPEPVAEPSEPYRRRAAHPAADRPAYGAADSECAGESGGGNRNGNRTGNGNRSRGEGAGAVGGAQPSTVLPGAESFVSPDEPAHAHAHARAQDHAQARRLAQPLTEAQALTRAESRAEARARAAARTAVEAAARAAVRSEAPSPDEAEDQPEARAQASQPAYVRSKAPGPTPSPQPASKRSAAPAHHRAPVRTAVTRRTVLAATAGTALVAGAAFALRGTPGAESARPLGRAPEPAWVYRGAPLLQAPAVFHDGTALLKTRPGDMIGLDVKNGSRPRWVYQGISLSPGPVLLVHGAAVALGAGATVIGVDPVGGAERFTLDFGEDYRFDQLLGGYDDHSVSVLGAKLQRRSGEQGVATSTDSVFGVDIAARQALVIPIDPQDVGIALRPVITDEYFVYADGLRNVAVRGTRDSGSLRWRHQVGYDLRPGLAVLGQTVFAIGSELIALDLGTGRLRWNTKAERGMYASLGAVGNTVYVTGTDPCGVYAFDARNGSRRWFCETPRLDMDSPVAVGSNAVYVTAFENKDGFYAIDTASGRLLWNFTDGRETGVNRWQLSCDGAGHLVAQHFDRVYGLPVT</sequence>
<dbReference type="InterPro" id="IPR018391">
    <property type="entry name" value="PQQ_b-propeller_rpt"/>
</dbReference>
<evidence type="ECO:0000256" key="1">
    <source>
        <dbReference type="ARBA" id="ARBA00010886"/>
    </source>
</evidence>
<feature type="region of interest" description="Disordered" evidence="8">
    <location>
        <begin position="309"/>
        <end position="417"/>
    </location>
</feature>
<dbReference type="EC" id="2.7.11.1" evidence="2"/>
<dbReference type="SMART" id="SM00564">
    <property type="entry name" value="PQQ"/>
    <property type="match status" value="3"/>
</dbReference>
<feature type="compositionally biased region" description="Pro residues" evidence="8">
    <location>
        <begin position="310"/>
        <end position="322"/>
    </location>
</feature>
<evidence type="ECO:0000256" key="7">
    <source>
        <dbReference type="PROSITE-ProRule" id="PRU10141"/>
    </source>
</evidence>
<dbReference type="SUPFAM" id="SSF50998">
    <property type="entry name" value="Quinoprotein alcohol dehydrogenase-like"/>
    <property type="match status" value="1"/>
</dbReference>
<feature type="compositionally biased region" description="Low complexity" evidence="8">
    <location>
        <begin position="360"/>
        <end position="369"/>
    </location>
</feature>
<dbReference type="SUPFAM" id="SSF56112">
    <property type="entry name" value="Protein kinase-like (PK-like)"/>
    <property type="match status" value="1"/>
</dbReference>
<keyword evidence="4 7" id="KW-0547">Nucleotide-binding</keyword>
<dbReference type="PANTHER" id="PTHR43671">
    <property type="entry name" value="SERINE/THREONINE-PROTEIN KINASE NEK"/>
    <property type="match status" value="1"/>
</dbReference>
<feature type="compositionally biased region" description="Low complexity" evidence="8">
    <location>
        <begin position="335"/>
        <end position="347"/>
    </location>
</feature>
<comment type="caution">
    <text evidence="10">The sequence shown here is derived from an EMBL/GenBank/DDBJ whole genome shotgun (WGS) entry which is preliminary data.</text>
</comment>
<dbReference type="PANTHER" id="PTHR43671:SF13">
    <property type="entry name" value="SERINE_THREONINE-PROTEIN KINASE NEK2"/>
    <property type="match status" value="1"/>
</dbReference>
<gene>
    <name evidence="10" type="ORF">QFZ56_007217</name>
</gene>
<evidence type="ECO:0000256" key="3">
    <source>
        <dbReference type="ARBA" id="ARBA00022679"/>
    </source>
</evidence>
<evidence type="ECO:0000259" key="9">
    <source>
        <dbReference type="PROSITE" id="PS50011"/>
    </source>
</evidence>
<dbReference type="CDD" id="cd14014">
    <property type="entry name" value="STKc_PknB_like"/>
    <property type="match status" value="1"/>
</dbReference>
<dbReference type="Gene3D" id="2.130.10.10">
    <property type="entry name" value="YVTN repeat-like/Quinoprotein amine dehydrogenase"/>
    <property type="match status" value="1"/>
</dbReference>
<dbReference type="RefSeq" id="WP_307048713.1">
    <property type="nucleotide sequence ID" value="NZ_JAUSYA010000001.1"/>
</dbReference>
<dbReference type="InterPro" id="IPR008271">
    <property type="entry name" value="Ser/Thr_kinase_AS"/>
</dbReference>
<name>A0ABU0QC69_STRAH</name>
<dbReference type="InterPro" id="IPR011009">
    <property type="entry name" value="Kinase-like_dom_sf"/>
</dbReference>
<dbReference type="InterPro" id="IPR015943">
    <property type="entry name" value="WD40/YVTN_repeat-like_dom_sf"/>
</dbReference>
<reference evidence="10 11" key="1">
    <citation type="submission" date="2023-07" db="EMBL/GenBank/DDBJ databases">
        <title>Comparative genomics of wheat-associated soil bacteria to identify genetic determinants of phenazine resistance.</title>
        <authorList>
            <person name="Mouncey N."/>
        </authorList>
    </citation>
    <scope>NUCLEOTIDE SEQUENCE [LARGE SCALE GENOMIC DNA]</scope>
    <source>
        <strain evidence="10 11">W4I19-2</strain>
    </source>
</reference>
<evidence type="ECO:0000256" key="6">
    <source>
        <dbReference type="ARBA" id="ARBA00022840"/>
    </source>
</evidence>
<feature type="domain" description="Protein kinase" evidence="9">
    <location>
        <begin position="15"/>
        <end position="277"/>
    </location>
</feature>
<protein>
    <recommendedName>
        <fullName evidence="2">non-specific serine/threonine protein kinase</fullName>
        <ecNumber evidence="2">2.7.11.1</ecNumber>
    </recommendedName>
</protein>
<organism evidence="10 11">
    <name type="scientific">Streptomyces achromogenes</name>
    <dbReference type="NCBI Taxonomy" id="67255"/>
    <lineage>
        <taxon>Bacteria</taxon>
        <taxon>Bacillati</taxon>
        <taxon>Actinomycetota</taxon>
        <taxon>Actinomycetes</taxon>
        <taxon>Kitasatosporales</taxon>
        <taxon>Streptomycetaceae</taxon>
        <taxon>Streptomyces</taxon>
    </lineage>
</organism>
<keyword evidence="11" id="KW-1185">Reference proteome</keyword>
<evidence type="ECO:0000313" key="11">
    <source>
        <dbReference type="Proteomes" id="UP001243364"/>
    </source>
</evidence>
<dbReference type="InterPro" id="IPR017441">
    <property type="entry name" value="Protein_kinase_ATP_BS"/>
</dbReference>
<keyword evidence="6 7" id="KW-0067">ATP-binding</keyword>
<dbReference type="InterPro" id="IPR000719">
    <property type="entry name" value="Prot_kinase_dom"/>
</dbReference>
<evidence type="ECO:0000256" key="2">
    <source>
        <dbReference type="ARBA" id="ARBA00012513"/>
    </source>
</evidence>